<dbReference type="InterPro" id="IPR011250">
    <property type="entry name" value="OMP/PagP_B-barrel"/>
</dbReference>
<evidence type="ECO:0008006" key="4">
    <source>
        <dbReference type="Google" id="ProtNLM"/>
    </source>
</evidence>
<dbReference type="RefSeq" id="WP_105982478.1">
    <property type="nucleotide sequence ID" value="NZ_MQUC01000003.1"/>
</dbReference>
<dbReference type="SUPFAM" id="SSF56925">
    <property type="entry name" value="OMPA-like"/>
    <property type="match status" value="1"/>
</dbReference>
<reference evidence="2 3" key="1">
    <citation type="submission" date="2016-11" db="EMBL/GenBank/DDBJ databases">
        <title>Trade-off between light-utilization and light-protection in marine flavobacteria.</title>
        <authorList>
            <person name="Kumagai Y."/>
        </authorList>
    </citation>
    <scope>NUCLEOTIDE SEQUENCE [LARGE SCALE GENOMIC DNA]</scope>
    <source>
        <strain evidence="2 3">JCM 17109</strain>
    </source>
</reference>
<gene>
    <name evidence="2" type="ORF">BST86_05955</name>
</gene>
<keyword evidence="3" id="KW-1185">Reference proteome</keyword>
<evidence type="ECO:0000256" key="1">
    <source>
        <dbReference type="SAM" id="SignalP"/>
    </source>
</evidence>
<proteinExistence type="predicted"/>
<accession>A0A2S9WT78</accession>
<evidence type="ECO:0000313" key="2">
    <source>
        <dbReference type="EMBL" id="PRP66678.1"/>
    </source>
</evidence>
<comment type="caution">
    <text evidence="2">The sequence shown here is derived from an EMBL/GenBank/DDBJ whole genome shotgun (WGS) entry which is preliminary data.</text>
</comment>
<dbReference type="EMBL" id="MQUC01000003">
    <property type="protein sequence ID" value="PRP66678.1"/>
    <property type="molecule type" value="Genomic_DNA"/>
</dbReference>
<feature type="signal peptide" evidence="1">
    <location>
        <begin position="1"/>
        <end position="21"/>
    </location>
</feature>
<evidence type="ECO:0000313" key="3">
    <source>
        <dbReference type="Proteomes" id="UP000239532"/>
    </source>
</evidence>
<sequence>MRSITKVVLACIVLISSIAFAQEDESRLAIQIPDRVFAADIYLQRAFPSGDNFVGNGLASGTGFGIRLQSDVYKNIYVGGALTQDYFDVKDVQEIGQFDRATKFNAYLFAGYDYVLNDDWNFTADLGYGYSQNKNKQGFEQGGGTFRDTGNLLRLTTSTEYALSNGISVYLSPSYEKVFYKIETAPALGDHFNVGNYFNLAIGFRFNVRDYNSMDSTTSYDQEIMELQSRDRDDLSIKEKRKLYFLKKKAARKARREHRNNN</sequence>
<protein>
    <recommendedName>
        <fullName evidence="4">Outer membrane protein beta-barrel domain-containing protein</fullName>
    </recommendedName>
</protein>
<feature type="chain" id="PRO_5015469049" description="Outer membrane protein beta-barrel domain-containing protein" evidence="1">
    <location>
        <begin position="22"/>
        <end position="262"/>
    </location>
</feature>
<dbReference type="OrthoDB" id="1143467at2"/>
<organism evidence="2 3">
    <name type="scientific">Nonlabens agnitus</name>
    <dbReference type="NCBI Taxonomy" id="870484"/>
    <lineage>
        <taxon>Bacteria</taxon>
        <taxon>Pseudomonadati</taxon>
        <taxon>Bacteroidota</taxon>
        <taxon>Flavobacteriia</taxon>
        <taxon>Flavobacteriales</taxon>
        <taxon>Flavobacteriaceae</taxon>
        <taxon>Nonlabens</taxon>
    </lineage>
</organism>
<name>A0A2S9WT78_9FLAO</name>
<dbReference type="Proteomes" id="UP000239532">
    <property type="component" value="Unassembled WGS sequence"/>
</dbReference>
<keyword evidence="1" id="KW-0732">Signal</keyword>
<dbReference type="AlphaFoldDB" id="A0A2S9WT78"/>